<accession>A0A381T2A1</accession>
<dbReference type="AlphaFoldDB" id="A0A381T2A1"/>
<dbReference type="SUPFAM" id="SSF52317">
    <property type="entry name" value="Class I glutamine amidotransferase-like"/>
    <property type="match status" value="1"/>
</dbReference>
<dbReference type="Gene3D" id="3.40.50.880">
    <property type="match status" value="1"/>
</dbReference>
<evidence type="ECO:0000259" key="1">
    <source>
        <dbReference type="Pfam" id="PF07090"/>
    </source>
</evidence>
<dbReference type="InterPro" id="IPR029062">
    <property type="entry name" value="Class_I_gatase-like"/>
</dbReference>
<dbReference type="PANTHER" id="PTHR37947:SF1">
    <property type="entry name" value="BLL2462 PROTEIN"/>
    <property type="match status" value="1"/>
</dbReference>
<name>A0A381T2A1_9ZZZZ</name>
<protein>
    <recommendedName>
        <fullName evidence="1">Putative glutamine amidotransferase domain-containing protein</fullName>
    </recommendedName>
</protein>
<dbReference type="Pfam" id="PF07090">
    <property type="entry name" value="GATase1_like"/>
    <property type="match status" value="1"/>
</dbReference>
<feature type="domain" description="Putative glutamine amidotransferase" evidence="1">
    <location>
        <begin position="386"/>
        <end position="547"/>
    </location>
</feature>
<sequence length="731" mass="83333">MFVVPLALWFFWVSLKRIHSPFRKILLISLRALTFFLLVFILLQPELEFKKSHILKNRIAVLVDDTKSMSIKTFPSEQSRADFVRQAFETNQGVLESLTNVFQLDYYLISDQIEPTSSLSSGGRYSPKKTNTDFETVFSKLKTRYDGKSLQGVMLFSDGGDLAMPPETISSGLLTLLTNWEGPIHSFQAGTNHMFKDLAIEEIDSADFGFVHQPVRLTVTIGASNMGNRNIPLVLKDGDTILLSRVVEIREGQNRYSVQLEFTPNVLGKHIYSLTVPLFAGESVAINNRKDFQVKVIRDRIRVLHLNGRPSWDSRFLREVLANHPKVDLLSFFILRTLDDDVGSPTSELSLIPFPTNLLFNDYLNSFDLIVFQNFSYKPFIDKGYLTNIKNFVESGGAFVMIGGELSFQGGGYAQTDIEEILPVHLEDKPQPFVDESFDIQLERNPSRHPILQLEKESGANSRVWEKLPELNGINLGLKPRKNANILASFVKGRDKYPVLVTGRAGKGRSLVVATDSLWNWNFRQVGEGGSGRHYHRFWSNLISWLIDEPETRLLKIETHKERYEEGEEVLLRVSVFQLNYNPYVGAKVRLTIKTRSGDMKLATLKTNESGEASHRFIPTEEGFYSIKAETETGKRKLEGKTEFSVFSETAEFQKPRVNETLLRRIAEVSGGNYEVLTKKTDFSKANFKNPKIEIKTSSKYVSLWDNWWVFVLILSFLSLDWFARRKSGLS</sequence>
<evidence type="ECO:0000313" key="2">
    <source>
        <dbReference type="EMBL" id="SVA07793.1"/>
    </source>
</evidence>
<reference evidence="2" key="1">
    <citation type="submission" date="2018-05" db="EMBL/GenBank/DDBJ databases">
        <authorList>
            <person name="Lanie J.A."/>
            <person name="Ng W.-L."/>
            <person name="Kazmierczak K.M."/>
            <person name="Andrzejewski T.M."/>
            <person name="Davidsen T.M."/>
            <person name="Wayne K.J."/>
            <person name="Tettelin H."/>
            <person name="Glass J.I."/>
            <person name="Rusch D."/>
            <person name="Podicherti R."/>
            <person name="Tsui H.-C.T."/>
            <person name="Winkler M.E."/>
        </authorList>
    </citation>
    <scope>NUCLEOTIDE SEQUENCE</scope>
</reference>
<dbReference type="InterPro" id="IPR010768">
    <property type="entry name" value="GATase1-like"/>
</dbReference>
<organism evidence="2">
    <name type="scientific">marine metagenome</name>
    <dbReference type="NCBI Taxonomy" id="408172"/>
    <lineage>
        <taxon>unclassified sequences</taxon>
        <taxon>metagenomes</taxon>
        <taxon>ecological metagenomes</taxon>
    </lineage>
</organism>
<gene>
    <name evidence="2" type="ORF">METZ01_LOCUS60647</name>
</gene>
<dbReference type="EMBL" id="UINC01003609">
    <property type="protein sequence ID" value="SVA07793.1"/>
    <property type="molecule type" value="Genomic_DNA"/>
</dbReference>
<dbReference type="PANTHER" id="PTHR37947">
    <property type="entry name" value="BLL2462 PROTEIN"/>
    <property type="match status" value="1"/>
</dbReference>
<proteinExistence type="predicted"/>